<organism evidence="1 2">
    <name type="scientific">Amycolatopsis pretoriensis</name>
    <dbReference type="NCBI Taxonomy" id="218821"/>
    <lineage>
        <taxon>Bacteria</taxon>
        <taxon>Bacillati</taxon>
        <taxon>Actinomycetota</taxon>
        <taxon>Actinomycetes</taxon>
        <taxon>Pseudonocardiales</taxon>
        <taxon>Pseudonocardiaceae</taxon>
        <taxon>Amycolatopsis</taxon>
    </lineage>
</organism>
<gene>
    <name evidence="1" type="ORF">SAMN05421837_102744</name>
</gene>
<reference evidence="2" key="1">
    <citation type="submission" date="2016-10" db="EMBL/GenBank/DDBJ databases">
        <authorList>
            <person name="Varghese N."/>
            <person name="Submissions S."/>
        </authorList>
    </citation>
    <scope>NUCLEOTIDE SEQUENCE [LARGE SCALE GENOMIC DNA]</scope>
    <source>
        <strain evidence="2">DSM 44654</strain>
    </source>
</reference>
<dbReference type="RefSeq" id="WP_249026685.1">
    <property type="nucleotide sequence ID" value="NZ_FNUJ01000002.1"/>
</dbReference>
<protein>
    <submittedName>
        <fullName evidence="1">Long-chain acyl-CoA synthetase</fullName>
    </submittedName>
</protein>
<evidence type="ECO:0000313" key="1">
    <source>
        <dbReference type="EMBL" id="SEF24505.1"/>
    </source>
</evidence>
<dbReference type="Proteomes" id="UP000198878">
    <property type="component" value="Unassembled WGS sequence"/>
</dbReference>
<accession>A0A1H5QEI9</accession>
<keyword evidence="2" id="KW-1185">Reference proteome</keyword>
<dbReference type="STRING" id="218821.SAMN05421837_102744"/>
<dbReference type="AlphaFoldDB" id="A0A1H5QEI9"/>
<proteinExistence type="predicted"/>
<dbReference type="EMBL" id="FNUJ01000002">
    <property type="protein sequence ID" value="SEF24505.1"/>
    <property type="molecule type" value="Genomic_DNA"/>
</dbReference>
<dbReference type="InterPro" id="IPR045851">
    <property type="entry name" value="AMP-bd_C_sf"/>
</dbReference>
<dbReference type="SUPFAM" id="SSF56801">
    <property type="entry name" value="Acetyl-CoA synthetase-like"/>
    <property type="match status" value="1"/>
</dbReference>
<dbReference type="Gene3D" id="3.30.300.30">
    <property type="match status" value="1"/>
</dbReference>
<evidence type="ECO:0000313" key="2">
    <source>
        <dbReference type="Proteomes" id="UP000198878"/>
    </source>
</evidence>
<sequence>MAAYKYPRLVEVVDELPMTATSKILKRDLRQRHNSATGRN</sequence>
<name>A0A1H5QEI9_9PSEU</name>